<sequence>MNAPGALTMMNEMPAEAGTNPNAPAREKALLSIRGLRTCFDTSDGLVRAVDGVDLDVFPGECLGVVGESGSGKSVTFASVMGLVRAPGRIESGSIEFAGRELVGMSLKAMRRLRGKEIAMTMQDALAALNPALSVGEQLTEVLYAHDGALAAHGRSRKTEAHRKAVELMQMVGIPSAHERLRDYPHQFSGGMRQRIMIAIALACSPRLLIADEPTTALDVTIQAQVLELIASLRKRLGMSVVLITHDLGVVVEQCDRVAVMYAGQIVETGTARQVIGDPRHPYTRGLLDSIPRLSNLRARVRAIEGQVPDLVNLPDVCRFYSRCPQRTDACRTLIDMRSLSQGRQVRCILAEE</sequence>
<keyword evidence="8" id="KW-1278">Translocase</keyword>
<keyword evidence="6" id="KW-0547">Nucleotide-binding</keyword>
<evidence type="ECO:0000256" key="10">
    <source>
        <dbReference type="ARBA" id="ARBA00023136"/>
    </source>
</evidence>
<proteinExistence type="inferred from homology"/>
<dbReference type="Proteomes" id="UP000193228">
    <property type="component" value="Unassembled WGS sequence"/>
</dbReference>
<keyword evidence="10" id="KW-0472">Membrane</keyword>
<evidence type="ECO:0000256" key="8">
    <source>
        <dbReference type="ARBA" id="ARBA00022967"/>
    </source>
</evidence>
<evidence type="ECO:0000256" key="3">
    <source>
        <dbReference type="ARBA" id="ARBA00022448"/>
    </source>
</evidence>
<evidence type="ECO:0000256" key="5">
    <source>
        <dbReference type="ARBA" id="ARBA00022519"/>
    </source>
</evidence>
<evidence type="ECO:0000256" key="2">
    <source>
        <dbReference type="ARBA" id="ARBA00005417"/>
    </source>
</evidence>
<dbReference type="Pfam" id="PF00005">
    <property type="entry name" value="ABC_tran"/>
    <property type="match status" value="1"/>
</dbReference>
<dbReference type="GO" id="GO:0005886">
    <property type="term" value="C:plasma membrane"/>
    <property type="evidence" value="ECO:0007669"/>
    <property type="project" value="UniProtKB-SubCell"/>
</dbReference>
<dbReference type="GO" id="GO:0015833">
    <property type="term" value="P:peptide transport"/>
    <property type="evidence" value="ECO:0007669"/>
    <property type="project" value="InterPro"/>
</dbReference>
<dbReference type="InterPro" id="IPR003593">
    <property type="entry name" value="AAA+_ATPase"/>
</dbReference>
<dbReference type="GO" id="GO:0005524">
    <property type="term" value="F:ATP binding"/>
    <property type="evidence" value="ECO:0007669"/>
    <property type="project" value="UniProtKB-KW"/>
</dbReference>
<dbReference type="InterPro" id="IPR050388">
    <property type="entry name" value="ABC_Ni/Peptide_Import"/>
</dbReference>
<evidence type="ECO:0000256" key="14">
    <source>
        <dbReference type="ARBA" id="ARBA00048610"/>
    </source>
</evidence>
<evidence type="ECO:0000313" key="16">
    <source>
        <dbReference type="EMBL" id="SMG53159.1"/>
    </source>
</evidence>
<accession>A0A1X7LIZ2</accession>
<name>A0A1X7LIZ2_9BURK</name>
<evidence type="ECO:0000256" key="1">
    <source>
        <dbReference type="ARBA" id="ARBA00004417"/>
    </source>
</evidence>
<comment type="subcellular location">
    <subcellularLocation>
        <location evidence="1">Cell inner membrane</location>
        <topology evidence="1">Peripheral membrane protein</topology>
    </subcellularLocation>
</comment>
<keyword evidence="3" id="KW-0813">Transport</keyword>
<evidence type="ECO:0000256" key="4">
    <source>
        <dbReference type="ARBA" id="ARBA00022475"/>
    </source>
</evidence>
<evidence type="ECO:0000256" key="6">
    <source>
        <dbReference type="ARBA" id="ARBA00022741"/>
    </source>
</evidence>
<dbReference type="STRING" id="1515439.SAMN06265784_106101"/>
<comment type="catalytic activity">
    <reaction evidence="14">
        <text>Ni(2+)(out) + ATP + H2O = Ni(2+)(in) + ADP + phosphate + H(+)</text>
        <dbReference type="Rhea" id="RHEA:15557"/>
        <dbReference type="ChEBI" id="CHEBI:15377"/>
        <dbReference type="ChEBI" id="CHEBI:15378"/>
        <dbReference type="ChEBI" id="CHEBI:30616"/>
        <dbReference type="ChEBI" id="CHEBI:43474"/>
        <dbReference type="ChEBI" id="CHEBI:49786"/>
        <dbReference type="ChEBI" id="CHEBI:456216"/>
        <dbReference type="EC" id="7.2.2.11"/>
    </reaction>
    <physiologicalReaction direction="left-to-right" evidence="14">
        <dbReference type="Rhea" id="RHEA:15558"/>
    </physiologicalReaction>
</comment>
<dbReference type="GO" id="GO:0015413">
    <property type="term" value="F:ABC-type nickel transporter activity"/>
    <property type="evidence" value="ECO:0007669"/>
    <property type="project" value="UniProtKB-EC"/>
</dbReference>
<dbReference type="FunFam" id="3.40.50.300:FF:000016">
    <property type="entry name" value="Oligopeptide ABC transporter ATP-binding component"/>
    <property type="match status" value="1"/>
</dbReference>
<protein>
    <recommendedName>
        <fullName evidence="13">Nickel import system ATP-binding protein NikD</fullName>
        <ecNumber evidence="12">7.2.2.11</ecNumber>
    </recommendedName>
</protein>
<keyword evidence="4" id="KW-1003">Cell membrane</keyword>
<evidence type="ECO:0000256" key="13">
    <source>
        <dbReference type="ARBA" id="ARBA00044143"/>
    </source>
</evidence>
<dbReference type="EMBL" id="FXAT01000006">
    <property type="protein sequence ID" value="SMG53159.1"/>
    <property type="molecule type" value="Genomic_DNA"/>
</dbReference>
<evidence type="ECO:0000256" key="11">
    <source>
        <dbReference type="ARBA" id="ARBA00038669"/>
    </source>
</evidence>
<keyword evidence="5" id="KW-0997">Cell inner membrane</keyword>
<dbReference type="InterPro" id="IPR027417">
    <property type="entry name" value="P-loop_NTPase"/>
</dbReference>
<dbReference type="InterPro" id="IPR003439">
    <property type="entry name" value="ABC_transporter-like_ATP-bd"/>
</dbReference>
<organism evidence="16 17">
    <name type="scientific">Paraburkholderia susongensis</name>
    <dbReference type="NCBI Taxonomy" id="1515439"/>
    <lineage>
        <taxon>Bacteria</taxon>
        <taxon>Pseudomonadati</taxon>
        <taxon>Pseudomonadota</taxon>
        <taxon>Betaproteobacteria</taxon>
        <taxon>Burkholderiales</taxon>
        <taxon>Burkholderiaceae</taxon>
        <taxon>Paraburkholderia</taxon>
    </lineage>
</organism>
<dbReference type="CDD" id="cd03257">
    <property type="entry name" value="ABC_NikE_OppD_transporters"/>
    <property type="match status" value="1"/>
</dbReference>
<dbReference type="Pfam" id="PF08352">
    <property type="entry name" value="oligo_HPY"/>
    <property type="match status" value="1"/>
</dbReference>
<dbReference type="PANTHER" id="PTHR43297:SF13">
    <property type="entry name" value="NICKEL ABC TRANSPORTER, ATP-BINDING PROTEIN"/>
    <property type="match status" value="1"/>
</dbReference>
<dbReference type="SMART" id="SM00382">
    <property type="entry name" value="AAA"/>
    <property type="match status" value="1"/>
</dbReference>
<reference evidence="17" key="1">
    <citation type="submission" date="2017-04" db="EMBL/GenBank/DDBJ databases">
        <authorList>
            <person name="Varghese N."/>
            <person name="Submissions S."/>
        </authorList>
    </citation>
    <scope>NUCLEOTIDE SEQUENCE [LARGE SCALE GENOMIC DNA]</scope>
    <source>
        <strain evidence="17">LMG 29540</strain>
    </source>
</reference>
<dbReference type="SUPFAM" id="SSF52540">
    <property type="entry name" value="P-loop containing nucleoside triphosphate hydrolases"/>
    <property type="match status" value="1"/>
</dbReference>
<dbReference type="PROSITE" id="PS50893">
    <property type="entry name" value="ABC_TRANSPORTER_2"/>
    <property type="match status" value="1"/>
</dbReference>
<dbReference type="GO" id="GO:0016887">
    <property type="term" value="F:ATP hydrolysis activity"/>
    <property type="evidence" value="ECO:0007669"/>
    <property type="project" value="InterPro"/>
</dbReference>
<keyword evidence="9" id="KW-0406">Ion transport</keyword>
<evidence type="ECO:0000256" key="9">
    <source>
        <dbReference type="ARBA" id="ARBA00023065"/>
    </source>
</evidence>
<feature type="domain" description="ABC transporter" evidence="15">
    <location>
        <begin position="33"/>
        <end position="288"/>
    </location>
</feature>
<evidence type="ECO:0000259" key="15">
    <source>
        <dbReference type="PROSITE" id="PS50893"/>
    </source>
</evidence>
<dbReference type="NCBIfam" id="TIGR01727">
    <property type="entry name" value="oligo_HPY"/>
    <property type="match status" value="1"/>
</dbReference>
<keyword evidence="7 16" id="KW-0067">ATP-binding</keyword>
<dbReference type="PROSITE" id="PS00211">
    <property type="entry name" value="ABC_TRANSPORTER_1"/>
    <property type="match status" value="1"/>
</dbReference>
<keyword evidence="17" id="KW-1185">Reference proteome</keyword>
<evidence type="ECO:0000256" key="12">
    <source>
        <dbReference type="ARBA" id="ARBA00039098"/>
    </source>
</evidence>
<evidence type="ECO:0000256" key="7">
    <source>
        <dbReference type="ARBA" id="ARBA00022840"/>
    </source>
</evidence>
<dbReference type="Gene3D" id="3.40.50.300">
    <property type="entry name" value="P-loop containing nucleotide triphosphate hydrolases"/>
    <property type="match status" value="1"/>
</dbReference>
<gene>
    <name evidence="16" type="ORF">SAMN06265784_106101</name>
</gene>
<comment type="similarity">
    <text evidence="2">Belongs to the ABC transporter superfamily.</text>
</comment>
<dbReference type="InterPro" id="IPR017871">
    <property type="entry name" value="ABC_transporter-like_CS"/>
</dbReference>
<evidence type="ECO:0000313" key="17">
    <source>
        <dbReference type="Proteomes" id="UP000193228"/>
    </source>
</evidence>
<comment type="subunit">
    <text evidence="11">The complex is composed of two ATP-binding proteins (NikD and NikE), two transmembrane proteins (NikB and NikC) and a solute-binding protein (NikA).</text>
</comment>
<dbReference type="PANTHER" id="PTHR43297">
    <property type="entry name" value="OLIGOPEPTIDE TRANSPORT ATP-BINDING PROTEIN APPD"/>
    <property type="match status" value="1"/>
</dbReference>
<dbReference type="AlphaFoldDB" id="A0A1X7LIZ2"/>
<dbReference type="InterPro" id="IPR013563">
    <property type="entry name" value="Oligopep_ABC_C"/>
</dbReference>
<dbReference type="EC" id="7.2.2.11" evidence="12"/>